<protein>
    <submittedName>
        <fullName evidence="2">Tat pathway signal protein</fullName>
    </submittedName>
</protein>
<dbReference type="AlphaFoldDB" id="A0AB39QQB1"/>
<proteinExistence type="predicted"/>
<dbReference type="RefSeq" id="WP_369223498.1">
    <property type="nucleotide sequence ID" value="NZ_CP163441.1"/>
</dbReference>
<reference evidence="2" key="1">
    <citation type="submission" date="2024-07" db="EMBL/GenBank/DDBJ databases">
        <authorList>
            <person name="Yu S.T."/>
        </authorList>
    </citation>
    <scope>NUCLEOTIDE SEQUENCE</scope>
    <source>
        <strain evidence="2">R39</strain>
    </source>
</reference>
<dbReference type="Gene3D" id="2.60.40.2700">
    <property type="match status" value="2"/>
</dbReference>
<dbReference type="EMBL" id="CP163441">
    <property type="protein sequence ID" value="XDQ44627.1"/>
    <property type="molecule type" value="Genomic_DNA"/>
</dbReference>
<evidence type="ECO:0000313" key="2">
    <source>
        <dbReference type="EMBL" id="XDQ44627.1"/>
    </source>
</evidence>
<gene>
    <name evidence="2" type="ORF">AB5J52_21470</name>
</gene>
<organism evidence="2">
    <name type="scientific">Streptomyces sp. R39</name>
    <dbReference type="NCBI Taxonomy" id="3238631"/>
    <lineage>
        <taxon>Bacteria</taxon>
        <taxon>Bacillati</taxon>
        <taxon>Actinomycetota</taxon>
        <taxon>Actinomycetes</taxon>
        <taxon>Kitasatosporales</taxon>
        <taxon>Streptomycetaceae</taxon>
        <taxon>Streptomyces</taxon>
    </lineage>
</organism>
<accession>A0AB39QQB1</accession>
<evidence type="ECO:0000256" key="1">
    <source>
        <dbReference type="SAM" id="MobiDB-lite"/>
    </source>
</evidence>
<feature type="region of interest" description="Disordered" evidence="1">
    <location>
        <begin position="1067"/>
        <end position="1086"/>
    </location>
</feature>
<sequence>MAYPAPGTGSGTSARPGRLTAVTVLVVSLLTSLLTLTGAGSARADDPVCAPLALAPFGDPGDAVGRATVPARESACFTVTAPAAGLYLVSLDDSHNNAYTEMSAADGTPVDCYDEQFSEQGRCQVPAAGGYTVTVVNSDWADPEDAQVTVVPLGSDTPGCLDSAGTGWDLPTVTRTAVSPLEADCQAFAGSPGERVLLSRDTKVYGGMVAWITDASGARICPRITEDDEATLSCVLPGTGPYRVISQVTGVDFPAEYTVKVRSLSDPQGCRTASVRPFGKLTDLDFGADPCFRFTVDKAAALLVHAVDEDSAAPALVFDAAGKIACRETDPCRLPGAGTYTAVLNASYAFQEVHDDLVVLDRASAAGCVTTGTGTYRGELSTAGQYDCLTLDEPQGARIAALTPLAASGVDVDVQVFDAAGTEQCTATQLAGGDCALTGTAPYRALVHTEDSGADAVGPYTIAFHRTDAAGGCPVLPAGSFTADGAKAALTTGDGVFSQCLTIPADAHTGAEVFQLIATSGGVPAQFSVLDATGKKVCDRSATTNGWTVCGLTPGLAHTVLVTGRDQTAAYTLTRRDVSASASTAGCAKTAATRVGGPSLTAAYAGPGTLNCHQVTTDAATDVVHVNVRDALGTANIAVLGGDGRSECSFRNSVCAVTGSTTHQVLVQTPVSLKAAPEYHLDALRIATADGPAPECTRVPSVSYGYGPVTGTLDEAHSAVCAVLPTAGLDRFSADIKDTAGATATAVPTLYNPATWRDGCTYATGSDGAGHDCAVLGSSSAATPTVFVLSLPETASRTAYSALLACRSTLCGPDKVSVDGISPATGVSGTKVKVTVTGTALGPSTEVRLSLAGRTVSAKADSVAADNRSVTATLDLTGVTAGTWNVSVFTTCCEYPRGTFTVTRPQLTGTAAPQITGTAKVGAKLTATTGSWSAAPGSYTYQWQADGKAIAGATAASYTVPAALLGKKLTVTVTALKSGWLSGSATSAAVTVAKGDAPKATRAPTVGGTAKVGKKLTAAHGTWSPAATSYAYQWYANGKAISGATKSTLTLKAAQRGKKITVKVTAHRTGHKDGAATSKPTKTVTG</sequence>
<name>A0AB39QQB1_9ACTN</name>